<dbReference type="RefSeq" id="WP_146682313.1">
    <property type="nucleotide sequence ID" value="NZ_CP019646.1"/>
</dbReference>
<dbReference type="KEGG" id="pbas:SMSP2_00356"/>
<dbReference type="CDD" id="cd06177">
    <property type="entry name" value="MFS_NHS"/>
    <property type="match status" value="1"/>
</dbReference>
<feature type="transmembrane region" description="Helical" evidence="7">
    <location>
        <begin position="95"/>
        <end position="119"/>
    </location>
</feature>
<evidence type="ECO:0000256" key="6">
    <source>
        <dbReference type="ARBA" id="ARBA00023136"/>
    </source>
</evidence>
<gene>
    <name evidence="9" type="primary">yegT</name>
    <name evidence="9" type="ORF">SMSP2_00356</name>
</gene>
<feature type="transmembrane region" description="Helical" evidence="7">
    <location>
        <begin position="338"/>
        <end position="357"/>
    </location>
</feature>
<keyword evidence="6 7" id="KW-0472">Membrane</keyword>
<dbReference type="InterPro" id="IPR020846">
    <property type="entry name" value="MFS_dom"/>
</dbReference>
<evidence type="ECO:0000256" key="4">
    <source>
        <dbReference type="ARBA" id="ARBA00022692"/>
    </source>
</evidence>
<feature type="transmembrane region" description="Helical" evidence="7">
    <location>
        <begin position="214"/>
        <end position="232"/>
    </location>
</feature>
<evidence type="ECO:0000256" key="2">
    <source>
        <dbReference type="ARBA" id="ARBA00022448"/>
    </source>
</evidence>
<comment type="subcellular location">
    <subcellularLocation>
        <location evidence="1">Cell membrane</location>
        <topology evidence="1">Multi-pass membrane protein</topology>
    </subcellularLocation>
</comment>
<keyword evidence="5 7" id="KW-1133">Transmembrane helix</keyword>
<protein>
    <submittedName>
        <fullName evidence="9">Putative nucleoside transporter YegT</fullName>
    </submittedName>
</protein>
<feature type="domain" description="Major facilitator superfamily (MFS) profile" evidence="8">
    <location>
        <begin position="165"/>
        <end position="418"/>
    </location>
</feature>
<evidence type="ECO:0000256" key="7">
    <source>
        <dbReference type="SAM" id="Phobius"/>
    </source>
</evidence>
<feature type="transmembrane region" description="Helical" evidence="7">
    <location>
        <begin position="252"/>
        <end position="270"/>
    </location>
</feature>
<feature type="transmembrane region" description="Helical" evidence="7">
    <location>
        <begin position="131"/>
        <end position="149"/>
    </location>
</feature>
<feature type="transmembrane region" description="Helical" evidence="7">
    <location>
        <begin position="277"/>
        <end position="294"/>
    </location>
</feature>
<evidence type="ECO:0000256" key="1">
    <source>
        <dbReference type="ARBA" id="ARBA00004651"/>
    </source>
</evidence>
<keyword evidence="4 7" id="KW-0812">Transmembrane</keyword>
<dbReference type="Proteomes" id="UP000188181">
    <property type="component" value="Chromosome"/>
</dbReference>
<dbReference type="STRING" id="1851148.SMSP2_00356"/>
<dbReference type="GO" id="GO:0015212">
    <property type="term" value="F:cytidine transmembrane transporter activity"/>
    <property type="evidence" value="ECO:0007669"/>
    <property type="project" value="TreeGrafter"/>
</dbReference>
<feature type="transmembrane region" description="Helical" evidence="7">
    <location>
        <begin position="71"/>
        <end position="89"/>
    </location>
</feature>
<dbReference type="SUPFAM" id="SSF103473">
    <property type="entry name" value="MFS general substrate transporter"/>
    <property type="match status" value="1"/>
</dbReference>
<dbReference type="PANTHER" id="PTHR23522:SF4">
    <property type="entry name" value="NUCLEOSIDE PERMEASE NUPG-RELATED"/>
    <property type="match status" value="1"/>
</dbReference>
<dbReference type="InterPro" id="IPR036259">
    <property type="entry name" value="MFS_trans_sf"/>
</dbReference>
<feature type="transmembrane region" description="Helical" evidence="7">
    <location>
        <begin position="7"/>
        <end position="27"/>
    </location>
</feature>
<proteinExistence type="predicted"/>
<evidence type="ECO:0000259" key="8">
    <source>
        <dbReference type="PROSITE" id="PS50850"/>
    </source>
</evidence>
<keyword evidence="3" id="KW-1003">Cell membrane</keyword>
<feature type="transmembrane region" description="Helical" evidence="7">
    <location>
        <begin position="377"/>
        <end position="397"/>
    </location>
</feature>
<evidence type="ECO:0000256" key="3">
    <source>
        <dbReference type="ARBA" id="ARBA00022475"/>
    </source>
</evidence>
<dbReference type="Gene3D" id="1.20.1250.20">
    <property type="entry name" value="MFS general substrate transporter like domains"/>
    <property type="match status" value="2"/>
</dbReference>
<keyword evidence="2" id="KW-0813">Transport</keyword>
<feature type="transmembrane region" description="Helical" evidence="7">
    <location>
        <begin position="39"/>
        <end position="59"/>
    </location>
</feature>
<dbReference type="GO" id="GO:0015213">
    <property type="term" value="F:uridine transmembrane transporter activity"/>
    <property type="evidence" value="ECO:0007669"/>
    <property type="project" value="TreeGrafter"/>
</dbReference>
<evidence type="ECO:0000313" key="9">
    <source>
        <dbReference type="EMBL" id="AQQ70019.1"/>
    </source>
</evidence>
<sequence>MQSKVKAQLSAMMFLEFFIWGAWYVTMWKYLTAVNFDNIIGLAYSTTGIAAIISPLFIGMIADRFFATEKVLAILHIAGAVLMFAVSEISNSTVFFWVLLGYAVCYMPTLALTNSISLCQMSDPEKEFPPIRVLGTIGWIIAGLIIGFMPESISGLSTIENTSIPMKIAAGASLIMGFYCLTLPHTPPPSAGKKVSVRDVLGLDALKMLRDPQFAIFLICSFLICIPLAFYYQSANGFLGEVGVENAAGKMTLGQASEFFFMLVMPFFFVRLGVKKMLLVGMLAWVARYLMFAFGNSGSLVFMLYIGIMLHGICYDFFFVTGQIYVDKKAPKEIRSSAQGFLALITLGLGMIIGSLINGKVTRYYETAGDIGHNWKMIWLIPCIMAGVVAILFGILFKDEISAKRVQNQPTGAANEFK</sequence>
<evidence type="ECO:0000313" key="10">
    <source>
        <dbReference type="Proteomes" id="UP000188181"/>
    </source>
</evidence>
<dbReference type="PROSITE" id="PS50850">
    <property type="entry name" value="MFS"/>
    <property type="match status" value="1"/>
</dbReference>
<dbReference type="Pfam" id="PF03825">
    <property type="entry name" value="Nuc_H_symport"/>
    <property type="match status" value="1"/>
</dbReference>
<organism evidence="9 10">
    <name type="scientific">Limihaloglobus sulfuriphilus</name>
    <dbReference type="NCBI Taxonomy" id="1851148"/>
    <lineage>
        <taxon>Bacteria</taxon>
        <taxon>Pseudomonadati</taxon>
        <taxon>Planctomycetota</taxon>
        <taxon>Phycisphaerae</taxon>
        <taxon>Sedimentisphaerales</taxon>
        <taxon>Sedimentisphaeraceae</taxon>
        <taxon>Limihaloglobus</taxon>
    </lineage>
</organism>
<dbReference type="EMBL" id="CP019646">
    <property type="protein sequence ID" value="AQQ70019.1"/>
    <property type="molecule type" value="Genomic_DNA"/>
</dbReference>
<dbReference type="InterPro" id="IPR004740">
    <property type="entry name" value="Nuc_H_symport"/>
</dbReference>
<feature type="transmembrane region" description="Helical" evidence="7">
    <location>
        <begin position="300"/>
        <end position="326"/>
    </location>
</feature>
<dbReference type="PANTHER" id="PTHR23522">
    <property type="entry name" value="BLL5896 PROTEIN"/>
    <property type="match status" value="1"/>
</dbReference>
<reference evidence="10" key="1">
    <citation type="submission" date="2017-02" db="EMBL/GenBank/DDBJ databases">
        <title>Comparative genomics and description of representatives of a novel lineage of planctomycetes thriving in anoxic sediments.</title>
        <authorList>
            <person name="Spring S."/>
            <person name="Bunk B."/>
            <person name="Sproer C."/>
        </authorList>
    </citation>
    <scope>NUCLEOTIDE SEQUENCE [LARGE SCALE GENOMIC DNA]</scope>
    <source>
        <strain evidence="10">SM-Chi-D1</strain>
    </source>
</reference>
<evidence type="ECO:0000256" key="5">
    <source>
        <dbReference type="ARBA" id="ARBA00022989"/>
    </source>
</evidence>
<name>A0A1Q2MBI4_9BACT</name>
<accession>A0A1Q2MBI4</accession>
<dbReference type="AlphaFoldDB" id="A0A1Q2MBI4"/>
<dbReference type="OrthoDB" id="9783013at2"/>
<keyword evidence="10" id="KW-1185">Reference proteome</keyword>
<dbReference type="GO" id="GO:0005886">
    <property type="term" value="C:plasma membrane"/>
    <property type="evidence" value="ECO:0007669"/>
    <property type="project" value="UniProtKB-SubCell"/>
</dbReference>